<dbReference type="SFLD" id="SFLDS00019">
    <property type="entry name" value="Glutathione_Transferase_(cytos"/>
    <property type="match status" value="1"/>
</dbReference>
<evidence type="ECO:0000256" key="1">
    <source>
        <dbReference type="RuleBase" id="RU003494"/>
    </source>
</evidence>
<keyword evidence="4" id="KW-1185">Reference proteome</keyword>
<dbReference type="CDD" id="cd03046">
    <property type="entry name" value="GST_N_GTT1_like"/>
    <property type="match status" value="1"/>
</dbReference>
<dbReference type="InterPro" id="IPR036282">
    <property type="entry name" value="Glutathione-S-Trfase_C_sf"/>
</dbReference>
<comment type="similarity">
    <text evidence="1">Belongs to the GST superfamily.</text>
</comment>
<dbReference type="CDD" id="cd03207">
    <property type="entry name" value="GST_C_8"/>
    <property type="match status" value="1"/>
</dbReference>
<reference evidence="3 4" key="1">
    <citation type="submission" date="2020-08" db="EMBL/GenBank/DDBJ databases">
        <title>Genomic Encyclopedia of Type Strains, Phase IV (KMG-IV): sequencing the most valuable type-strain genomes for metagenomic binning, comparative biology and taxonomic classification.</title>
        <authorList>
            <person name="Goeker M."/>
        </authorList>
    </citation>
    <scope>NUCLEOTIDE SEQUENCE [LARGE SCALE GENOMIC DNA]</scope>
    <source>
        <strain evidence="3 4">DSM 27057</strain>
    </source>
</reference>
<dbReference type="InterPro" id="IPR040079">
    <property type="entry name" value="Glutathione_S-Trfase"/>
</dbReference>
<gene>
    <name evidence="3" type="ORF">GGR38_002580</name>
</gene>
<evidence type="ECO:0000313" key="4">
    <source>
        <dbReference type="Proteomes" id="UP000548867"/>
    </source>
</evidence>
<dbReference type="Gene3D" id="3.40.30.10">
    <property type="entry name" value="Glutaredoxin"/>
    <property type="match status" value="1"/>
</dbReference>
<keyword evidence="3" id="KW-0808">Transferase</keyword>
<comment type="caution">
    <text evidence="3">The sequence shown here is derived from an EMBL/GenBank/DDBJ whole genome shotgun (WGS) entry which is preliminary data.</text>
</comment>
<dbReference type="InterPro" id="IPR004046">
    <property type="entry name" value="GST_C"/>
</dbReference>
<protein>
    <submittedName>
        <fullName evidence="3">Glutathione S-transferase</fullName>
        <ecNumber evidence="3">2.5.1.18</ecNumber>
    </submittedName>
</protein>
<evidence type="ECO:0000313" key="3">
    <source>
        <dbReference type="EMBL" id="MBB3955624.1"/>
    </source>
</evidence>
<dbReference type="AlphaFoldDB" id="A0A7W6CJ68"/>
<dbReference type="SUPFAM" id="SSF52833">
    <property type="entry name" value="Thioredoxin-like"/>
    <property type="match status" value="1"/>
</dbReference>
<dbReference type="SFLD" id="SFLDG00358">
    <property type="entry name" value="Main_(cytGST)"/>
    <property type="match status" value="1"/>
</dbReference>
<dbReference type="Proteomes" id="UP000548867">
    <property type="component" value="Unassembled WGS sequence"/>
</dbReference>
<name>A0A7W6CJ68_9SPHN</name>
<dbReference type="SFLD" id="SFLDG01150">
    <property type="entry name" value="Main.1:_Beta-like"/>
    <property type="match status" value="1"/>
</dbReference>
<dbReference type="PANTHER" id="PTHR44051:SF21">
    <property type="entry name" value="GLUTATHIONE S-TRANSFERASE FAMILY PROTEIN"/>
    <property type="match status" value="1"/>
</dbReference>
<evidence type="ECO:0000259" key="2">
    <source>
        <dbReference type="PROSITE" id="PS50404"/>
    </source>
</evidence>
<dbReference type="PROSITE" id="PS50404">
    <property type="entry name" value="GST_NTER"/>
    <property type="match status" value="1"/>
</dbReference>
<dbReference type="InterPro" id="IPR036249">
    <property type="entry name" value="Thioredoxin-like_sf"/>
</dbReference>
<dbReference type="InterPro" id="IPR004045">
    <property type="entry name" value="Glutathione_S-Trfase_N"/>
</dbReference>
<dbReference type="RefSeq" id="WP_183626092.1">
    <property type="nucleotide sequence ID" value="NZ_JACIDX010000009.1"/>
</dbReference>
<feature type="domain" description="GST N-terminal" evidence="2">
    <location>
        <begin position="1"/>
        <end position="82"/>
    </location>
</feature>
<dbReference type="Gene3D" id="1.20.1050.10">
    <property type="match status" value="1"/>
</dbReference>
<dbReference type="EMBL" id="JACIDX010000009">
    <property type="protein sequence ID" value="MBB3955624.1"/>
    <property type="molecule type" value="Genomic_DNA"/>
</dbReference>
<proteinExistence type="inferred from homology"/>
<dbReference type="EC" id="2.5.1.18" evidence="3"/>
<dbReference type="PANTHER" id="PTHR44051">
    <property type="entry name" value="GLUTATHIONE S-TRANSFERASE-RELATED"/>
    <property type="match status" value="1"/>
</dbReference>
<dbReference type="Pfam" id="PF00043">
    <property type="entry name" value="GST_C"/>
    <property type="match status" value="1"/>
</dbReference>
<organism evidence="3 4">
    <name type="scientific">Novosphingobium sediminicola</name>
    <dbReference type="NCBI Taxonomy" id="563162"/>
    <lineage>
        <taxon>Bacteria</taxon>
        <taxon>Pseudomonadati</taxon>
        <taxon>Pseudomonadota</taxon>
        <taxon>Alphaproteobacteria</taxon>
        <taxon>Sphingomonadales</taxon>
        <taxon>Sphingomonadaceae</taxon>
        <taxon>Novosphingobium</taxon>
    </lineage>
</organism>
<dbReference type="Pfam" id="PF02798">
    <property type="entry name" value="GST_N"/>
    <property type="match status" value="1"/>
</dbReference>
<dbReference type="GO" id="GO:0004364">
    <property type="term" value="F:glutathione transferase activity"/>
    <property type="evidence" value="ECO:0007669"/>
    <property type="project" value="UniProtKB-EC"/>
</dbReference>
<accession>A0A7W6CJ68</accession>
<sequence length="207" mass="22356">MITLYHAPQSRSSRIIWLLEELGATYTIAPVSIFRPMTGQGHPDPANPHPDQRVPAIEHDDALITESVGIALYLGDALPGAGLAPAVGSAWRGAYCTWLAWYACEMEPAMFAAMSGALAASPNKQRDYDAVVRRLETTLAHRDYVLGEEFTIADLLIASALGFGRRAFPASELIDAYVERCRNRPAAIRALALDDAAGLQHAAEAVL</sequence>
<dbReference type="SUPFAM" id="SSF47616">
    <property type="entry name" value="GST C-terminal domain-like"/>
    <property type="match status" value="1"/>
</dbReference>